<evidence type="ECO:0000313" key="2">
    <source>
        <dbReference type="EMBL" id="CAG9932949.1"/>
    </source>
</evidence>
<dbReference type="EMBL" id="OU912926">
    <property type="protein sequence ID" value="CAG9932949.1"/>
    <property type="molecule type" value="Genomic_DNA"/>
</dbReference>
<name>A0ABN8AJL9_9PROT</name>
<dbReference type="InterPro" id="IPR009883">
    <property type="entry name" value="YgfX"/>
</dbReference>
<keyword evidence="1" id="KW-0472">Membrane</keyword>
<evidence type="ECO:0000256" key="1">
    <source>
        <dbReference type="SAM" id="Phobius"/>
    </source>
</evidence>
<protein>
    <recommendedName>
        <fullName evidence="4">Toxin CptA</fullName>
    </recommendedName>
</protein>
<gene>
    <name evidence="2" type="ORF">NTG6680_1696</name>
</gene>
<feature type="transmembrane region" description="Helical" evidence="1">
    <location>
        <begin position="12"/>
        <end position="33"/>
    </location>
</feature>
<keyword evidence="3" id="KW-1185">Reference proteome</keyword>
<keyword evidence="1" id="KW-0812">Transmembrane</keyword>
<reference evidence="2 3" key="1">
    <citation type="submission" date="2021-10" db="EMBL/GenBank/DDBJ databases">
        <authorList>
            <person name="Koch H."/>
        </authorList>
    </citation>
    <scope>NUCLEOTIDE SEQUENCE [LARGE SCALE GENOMIC DNA]</scope>
    <source>
        <strain evidence="2">6680</strain>
    </source>
</reference>
<evidence type="ECO:0000313" key="3">
    <source>
        <dbReference type="Proteomes" id="UP000839052"/>
    </source>
</evidence>
<proteinExistence type="predicted"/>
<evidence type="ECO:0008006" key="4">
    <source>
        <dbReference type="Google" id="ProtNLM"/>
    </source>
</evidence>
<organism evidence="2 3">
    <name type="scientific">Candidatus Nitrotoga arctica</name>
    <dbReference type="NCBI Taxonomy" id="453162"/>
    <lineage>
        <taxon>Bacteria</taxon>
        <taxon>Pseudomonadati</taxon>
        <taxon>Pseudomonadota</taxon>
        <taxon>Betaproteobacteria</taxon>
        <taxon>Nitrosomonadales</taxon>
        <taxon>Gallionellaceae</taxon>
        <taxon>Candidatus Nitrotoga</taxon>
    </lineage>
</organism>
<dbReference type="Proteomes" id="UP000839052">
    <property type="component" value="Chromosome"/>
</dbReference>
<dbReference type="Pfam" id="PF07254">
    <property type="entry name" value="Cpta_toxin"/>
    <property type="match status" value="1"/>
</dbReference>
<keyword evidence="1" id="KW-1133">Transmembrane helix</keyword>
<sequence>MQRQFNLQPSIYFTIALVASHGAALAVLVPLALPLWAKILLASLVLTSLLYHVWHDAWLLALSSNKTLLLDGDMILLVARNGNQVTARVLADSLVSPFLTVLNVLPQGKYLARSVIILPDSLDAESFRQLRVWLRWGS</sequence>
<accession>A0ABN8AJL9</accession>
<dbReference type="RefSeq" id="WP_239796810.1">
    <property type="nucleotide sequence ID" value="NZ_OU912926.1"/>
</dbReference>